<dbReference type="PROSITE" id="PS50222">
    <property type="entry name" value="EF_HAND_2"/>
    <property type="match status" value="1"/>
</dbReference>
<dbReference type="PROSITE" id="PS00973">
    <property type="entry name" value="USP_2"/>
    <property type="match status" value="1"/>
</dbReference>
<gene>
    <name evidence="8" type="ORF">BV898_03753</name>
</gene>
<evidence type="ECO:0000256" key="1">
    <source>
        <dbReference type="ARBA" id="ARBA00000707"/>
    </source>
</evidence>
<proteinExistence type="predicted"/>
<dbReference type="PROSITE" id="PS00018">
    <property type="entry name" value="EF_HAND_1"/>
    <property type="match status" value="1"/>
</dbReference>
<dbReference type="GO" id="GO:0005794">
    <property type="term" value="C:Golgi apparatus"/>
    <property type="evidence" value="ECO:0007669"/>
    <property type="project" value="TreeGrafter"/>
</dbReference>
<dbReference type="Proteomes" id="UP000192578">
    <property type="component" value="Unassembled WGS sequence"/>
</dbReference>
<dbReference type="InterPro" id="IPR006615">
    <property type="entry name" value="Pept_C19_DUSP"/>
</dbReference>
<dbReference type="SMART" id="SM00695">
    <property type="entry name" value="DUSP"/>
    <property type="match status" value="1"/>
</dbReference>
<dbReference type="Gene3D" id="3.10.20.90">
    <property type="entry name" value="Phosphatidylinositol 3-kinase Catalytic Subunit, Chain A, domain 1"/>
    <property type="match status" value="1"/>
</dbReference>
<feature type="region of interest" description="Disordered" evidence="4">
    <location>
        <begin position="1469"/>
        <end position="1505"/>
    </location>
</feature>
<feature type="domain" description="DUSP" evidence="7">
    <location>
        <begin position="380"/>
        <end position="556"/>
    </location>
</feature>
<reference evidence="9" key="1">
    <citation type="submission" date="2017-01" db="EMBL/GenBank/DDBJ databases">
        <title>Comparative genomics of anhydrobiosis in the tardigrade Hypsibius dujardini.</title>
        <authorList>
            <person name="Yoshida Y."/>
            <person name="Koutsovoulos G."/>
            <person name="Laetsch D."/>
            <person name="Stevens L."/>
            <person name="Kumar S."/>
            <person name="Horikawa D."/>
            <person name="Ishino K."/>
            <person name="Komine S."/>
            <person name="Tomita M."/>
            <person name="Blaxter M."/>
            <person name="Arakawa K."/>
        </authorList>
    </citation>
    <scope>NUCLEOTIDE SEQUENCE [LARGE SCALE GENOMIC DNA]</scope>
    <source>
        <strain evidence="9">Z151</strain>
    </source>
</reference>
<protein>
    <recommendedName>
        <fullName evidence="2">ubiquitinyl hydrolase 1</fullName>
        <ecNumber evidence="2">3.4.19.12</ecNumber>
    </recommendedName>
</protein>
<dbReference type="InterPro" id="IPR018200">
    <property type="entry name" value="USP_CS"/>
</dbReference>
<dbReference type="OrthoDB" id="265776at2759"/>
<accession>A0A1W0X491</accession>
<dbReference type="PROSITE" id="PS51283">
    <property type="entry name" value="DUSP"/>
    <property type="match status" value="1"/>
</dbReference>
<keyword evidence="9" id="KW-1185">Reference proteome</keyword>
<dbReference type="Pfam" id="PF25265">
    <property type="entry name" value="USP32_N"/>
    <property type="match status" value="1"/>
</dbReference>
<dbReference type="SUPFAM" id="SSF54001">
    <property type="entry name" value="Cysteine proteinases"/>
    <property type="match status" value="1"/>
</dbReference>
<dbReference type="GO" id="GO:0004843">
    <property type="term" value="F:cysteine-type deubiquitinase activity"/>
    <property type="evidence" value="ECO:0007669"/>
    <property type="project" value="UniProtKB-EC"/>
</dbReference>
<dbReference type="SUPFAM" id="SSF47473">
    <property type="entry name" value="EF-hand"/>
    <property type="match status" value="1"/>
</dbReference>
<feature type="region of interest" description="Disordered" evidence="4">
    <location>
        <begin position="1284"/>
        <end position="1370"/>
    </location>
</feature>
<dbReference type="InterPro" id="IPR018247">
    <property type="entry name" value="EF_Hand_1_Ca_BS"/>
</dbReference>
<dbReference type="EMBL" id="MTYJ01000018">
    <property type="protein sequence ID" value="OQV22250.1"/>
    <property type="molecule type" value="Genomic_DNA"/>
</dbReference>
<dbReference type="GO" id="GO:0005509">
    <property type="term" value="F:calcium ion binding"/>
    <property type="evidence" value="ECO:0007669"/>
    <property type="project" value="InterPro"/>
</dbReference>
<dbReference type="InterPro" id="IPR028889">
    <property type="entry name" value="USP"/>
</dbReference>
<dbReference type="Pfam" id="PF06337">
    <property type="entry name" value="DUSP"/>
    <property type="match status" value="1"/>
</dbReference>
<feature type="compositionally biased region" description="Basic and acidic residues" evidence="4">
    <location>
        <begin position="1326"/>
        <end position="1340"/>
    </location>
</feature>
<dbReference type="GO" id="GO:0016579">
    <property type="term" value="P:protein deubiquitination"/>
    <property type="evidence" value="ECO:0007669"/>
    <property type="project" value="InterPro"/>
</dbReference>
<dbReference type="InterPro" id="IPR011992">
    <property type="entry name" value="EF-hand-dom_pair"/>
</dbReference>
<dbReference type="Pfam" id="PF00443">
    <property type="entry name" value="UCH"/>
    <property type="match status" value="1"/>
</dbReference>
<dbReference type="InterPro" id="IPR002048">
    <property type="entry name" value="EF_hand_dom"/>
</dbReference>
<comment type="catalytic activity">
    <reaction evidence="1">
        <text>Thiol-dependent hydrolysis of ester, thioester, amide, peptide and isopeptide bonds formed by the C-terminal Gly of ubiquitin (a 76-residue protein attached to proteins as an intracellular targeting signal).</text>
        <dbReference type="EC" id="3.4.19.12"/>
    </reaction>
</comment>
<evidence type="ECO:0000259" key="5">
    <source>
        <dbReference type="PROSITE" id="PS50222"/>
    </source>
</evidence>
<keyword evidence="8" id="KW-0378">Hydrolase</keyword>
<feature type="compositionally biased region" description="Polar residues" evidence="4">
    <location>
        <begin position="1288"/>
        <end position="1299"/>
    </location>
</feature>
<keyword evidence="3" id="KW-0106">Calcium</keyword>
<dbReference type="PROSITE" id="PS50235">
    <property type="entry name" value="USP_3"/>
    <property type="match status" value="1"/>
</dbReference>
<feature type="domain" description="EF-hand" evidence="5">
    <location>
        <begin position="240"/>
        <end position="275"/>
    </location>
</feature>
<evidence type="ECO:0000256" key="2">
    <source>
        <dbReference type="ARBA" id="ARBA00012759"/>
    </source>
</evidence>
<evidence type="ECO:0000259" key="7">
    <source>
        <dbReference type="PROSITE" id="PS51283"/>
    </source>
</evidence>
<dbReference type="EC" id="3.4.19.12" evidence="2"/>
<evidence type="ECO:0000313" key="8">
    <source>
        <dbReference type="EMBL" id="OQV22250.1"/>
    </source>
</evidence>
<comment type="caution">
    <text evidence="8">The sequence shown here is derived from an EMBL/GenBank/DDBJ whole genome shotgun (WGS) entry which is preliminary data.</text>
</comment>
<dbReference type="InterPro" id="IPR057368">
    <property type="entry name" value="USP32_N"/>
</dbReference>
<dbReference type="Gene3D" id="3.90.70.10">
    <property type="entry name" value="Cysteine proteinases"/>
    <property type="match status" value="2"/>
</dbReference>
<feature type="compositionally biased region" description="Polar residues" evidence="4">
    <location>
        <begin position="1475"/>
        <end position="1492"/>
    </location>
</feature>
<sequence length="1511" mass="169838">MWKSLLNLNFKIGKDAKQSILSYEDAVRRVPVQDLNRLRNVFRRDAIGDHLPKSTFSSCVMGEAVPQKVAEAIFSAFGGTSRGITFKDLLAGLVLLSCGTQDEKLELLFHLCSGGTSSMPVMDLIALVKASEDGKVPQHVIHAFGTSELITADQFKGWISQYWSTMGLTRWLLENDFMPELICEPGRHEIPTFYQTLAGVTHLDEKEIFDLEKFYGSLKALSTNGRFDLPLFASLVSPPVPSAVVAHLFHAFDENGDGHLDLKEIVCGISACSRGPLPDRQKFCFKIFDIRRRKTLTIDEVVLMLRTVVCVDEAAAATDGEDSQFFKMAEDILARYSSDPAHSLLTLEEFLIWSDKCRLTVKFMRLLFQVCHIVLGLKPQHKEDEFSSVIEWSQRDAQRIKLPGDVYYIISMEWWSTWERYVKELTHDGLGDADAGITNGGRKRSNALTYATDMIRDIQSPFKQASSSRASTPTLSRSSSTMSVQLRHPGFINNQPLLMSDRTALKSMTDEGGILHKRPDGELQKDDKDFKLVCQAVWRVLSHWYSGRLELPRQCVRLDNGDVVVDIFPVCFKLYKHRVVETGRPYGAYPYAYSGMVSGYSGAGSSYPNSGRSTTERFAFATAAFSSYTKFTEIHDHICRRLRLPSDDLRLWIYADDNNMTLIDDENVNVKRMGLRDFDKILVEIRNRDLTWPEELSSLSGSAVAVARKSSHLSRSGSISREDGSYEKGCCGLNNLGNTCFLNSAIQCISYSRPLTYYFKMGQFLNELNRTNPIGYGGLIAERYAELIGQLWSGKLRTVAPFKLRSIIGKHAPAFNGYQQHDSQELLDFLLNGLHEDLNRVQDKPYVELNDSEGRVDEVVAHEAWENHLRRNQSIVVDLFHGLLRSRVKCQTCSNSSVRFDPFSVLSLPLPLDNLMILELNLVRCDGGGPIKYGLRIDPDSTFDGLIQAFAKTCGVPASLIVPVEVHNGIVKRYVPCEQKIQTVTFDGRLYMYQVPTDPDQVTLPDSVEWMETKTNDAWIMAIHRRMVHNDGYYLAWAKATPKTFGTPVMVNQDKGTTNRQLYERVWLQIKRFVGPDSTAVEDCNHAQECGVCPSEFSFVLRIVREDGNWCERCPWYKFCRGCPLAVNDDLFRSASTTIAIDWEPTFYHLRYQDSLEFMILEHESVRRARQEHVEPISLDSCLKAFTHEEELGPDALYSCGKCRKPQLASKRMQLWKLPPALVIHFKRFQKVRELWVKSHKVVTFPVSGFDFSSYLVAPTSVTPPMDELQLASAPSLVNVHSEVCSLPDSSSNNPNRFTNGPPIPVGQGDGDQCHSDYGTVEDETEQRYHNGDGDSKRNSFPDGTGTASVTSQWTSTPSDDASSSCSLAELSDSTDSQRLSSSHRLDLPVDSKYDLYAICCHSGLLATGHYVAYCKNPNGKWYLFNDSSCKEILEKDIDTSTAYMLFYERKDLDYDSFLPEVSAATSSASPATIERSTSSGRAEITAVSNPVATDKTDSAADDKKSMCAIQ</sequence>
<dbReference type="InterPro" id="IPR035927">
    <property type="entry name" value="DUSP-like_sf"/>
</dbReference>
<evidence type="ECO:0000259" key="6">
    <source>
        <dbReference type="PROSITE" id="PS50235"/>
    </source>
</evidence>
<evidence type="ECO:0000313" key="9">
    <source>
        <dbReference type="Proteomes" id="UP000192578"/>
    </source>
</evidence>
<dbReference type="InterPro" id="IPR001394">
    <property type="entry name" value="Peptidase_C19_UCH"/>
</dbReference>
<organism evidence="8 9">
    <name type="scientific">Hypsibius exemplaris</name>
    <name type="common">Freshwater tardigrade</name>
    <dbReference type="NCBI Taxonomy" id="2072580"/>
    <lineage>
        <taxon>Eukaryota</taxon>
        <taxon>Metazoa</taxon>
        <taxon>Ecdysozoa</taxon>
        <taxon>Tardigrada</taxon>
        <taxon>Eutardigrada</taxon>
        <taxon>Parachela</taxon>
        <taxon>Hypsibioidea</taxon>
        <taxon>Hypsibiidae</taxon>
        <taxon>Hypsibius</taxon>
    </lineage>
</organism>
<dbReference type="PROSITE" id="PS00972">
    <property type="entry name" value="USP_1"/>
    <property type="match status" value="1"/>
</dbReference>
<dbReference type="InterPro" id="IPR038765">
    <property type="entry name" value="Papain-like_cys_pep_sf"/>
</dbReference>
<name>A0A1W0X491_HYPEX</name>
<dbReference type="PANTHER" id="PTHR21646">
    <property type="entry name" value="UBIQUITIN CARBOXYL-TERMINAL HYDROLASE"/>
    <property type="match status" value="1"/>
</dbReference>
<feature type="compositionally biased region" description="Basic and acidic residues" evidence="4">
    <location>
        <begin position="1495"/>
        <end position="1505"/>
    </location>
</feature>
<dbReference type="InterPro" id="IPR050185">
    <property type="entry name" value="Ub_carboxyl-term_hydrolase"/>
</dbReference>
<evidence type="ECO:0000256" key="4">
    <source>
        <dbReference type="SAM" id="MobiDB-lite"/>
    </source>
</evidence>
<dbReference type="Gene3D" id="3.30.2230.10">
    <property type="entry name" value="DUSP-like"/>
    <property type="match status" value="1"/>
</dbReference>
<feature type="compositionally biased region" description="Low complexity" evidence="4">
    <location>
        <begin position="1355"/>
        <end position="1370"/>
    </location>
</feature>
<dbReference type="Gene3D" id="1.10.238.10">
    <property type="entry name" value="EF-hand"/>
    <property type="match status" value="2"/>
</dbReference>
<dbReference type="PANTHER" id="PTHR21646:SF76">
    <property type="entry name" value="UBIQUITIN CARBOXYL-TERMINAL HYDROLASE 32"/>
    <property type="match status" value="1"/>
</dbReference>
<evidence type="ECO:0000256" key="3">
    <source>
        <dbReference type="ARBA" id="ARBA00022837"/>
    </source>
</evidence>
<feature type="domain" description="USP" evidence="6">
    <location>
        <begin position="731"/>
        <end position="1451"/>
    </location>
</feature>
<dbReference type="SUPFAM" id="SSF143791">
    <property type="entry name" value="DUSP-like"/>
    <property type="match status" value="1"/>
</dbReference>
<dbReference type="PRINTS" id="PR00450">
    <property type="entry name" value="RECOVERIN"/>
</dbReference>